<keyword evidence="3" id="KW-1185">Reference proteome</keyword>
<keyword evidence="1" id="KW-1133">Transmembrane helix</keyword>
<keyword evidence="1" id="KW-0472">Membrane</keyword>
<gene>
    <name evidence="2" type="ORF">BZARG_2819</name>
</gene>
<feature type="transmembrane region" description="Helical" evidence="1">
    <location>
        <begin position="355"/>
        <end position="377"/>
    </location>
</feature>
<protein>
    <recommendedName>
        <fullName evidence="4">Chemotaxis protein</fullName>
    </recommendedName>
</protein>
<dbReference type="AlphaFoldDB" id="G2EAC7"/>
<proteinExistence type="predicted"/>
<evidence type="ECO:0000313" key="3">
    <source>
        <dbReference type="Proteomes" id="UP000003730"/>
    </source>
</evidence>
<comment type="caution">
    <text evidence="2">The sequence shown here is derived from an EMBL/GenBank/DDBJ whole genome shotgun (WGS) entry which is preliminary data.</text>
</comment>
<keyword evidence="1" id="KW-0812">Transmembrane</keyword>
<reference evidence="2 3" key="1">
    <citation type="journal article" date="2008" name="Int. J. Syst. Evol. Microbiol.">
        <title>Bizionia argentinensis sp. nov., isolated from surface marine water in Antarctica.</title>
        <authorList>
            <person name="Bercovich A."/>
            <person name="Vazquez S.C."/>
            <person name="Yankilevich P."/>
            <person name="Coria S.H."/>
            <person name="Foti M."/>
            <person name="Hernandez E."/>
            <person name="Vidal A."/>
            <person name="Ruberto L."/>
            <person name="Melo C."/>
            <person name="Marenssi S."/>
            <person name="Criscuolo M."/>
            <person name="Memoli M."/>
            <person name="Arguelles M."/>
            <person name="Mac Cormack W.P."/>
        </authorList>
    </citation>
    <scope>NUCLEOTIDE SEQUENCE [LARGE SCALE GENOMIC DNA]</scope>
    <source>
        <strain evidence="2 3">JUB59</strain>
    </source>
</reference>
<evidence type="ECO:0008006" key="4">
    <source>
        <dbReference type="Google" id="ProtNLM"/>
    </source>
</evidence>
<evidence type="ECO:0000256" key="1">
    <source>
        <dbReference type="SAM" id="Phobius"/>
    </source>
</evidence>
<evidence type="ECO:0000313" key="2">
    <source>
        <dbReference type="EMBL" id="EGV44595.1"/>
    </source>
</evidence>
<sequence length="391" mass="44961">MKSFVISNTVTRILFLTFISVIFNSCSLLKIESAQEPLSKQDLNIRLLTQNLVNEATNRVESAADSIIKTTTNVELQKLAYRWKIETLSAFKNTAFQSSPRLSLMDTWTYMLEVRNFLETDEAQDYFGVYTNYVKRISQENVDDIERKGRQFFKPNVFEKHRDFANQFANSHPISSANLRHHSVQTAYIEFLNTPDNLAFSTVGTLSEVMSNFSDKLSYSTDAAGKQFKWNTELMLKEKGFDSLQIKDIMMTVEMKVDRLSNIAENTPEKLNEALQVFSNDMRYLFFSLNDQIAFVSERLALERQAVDTIIMRERIALDAIVLREREAIAAEVSEISMRMVDETMIHVKDLTGTVLFYIVILLAILLFLPFALGYLAGKVHQKNKQHNSKD</sequence>
<dbReference type="Proteomes" id="UP000003730">
    <property type="component" value="Unassembled WGS sequence"/>
</dbReference>
<name>G2EAC7_9FLAO</name>
<organism evidence="2 3">
    <name type="scientific">Bizionia argentinensis JUB59</name>
    <dbReference type="NCBI Taxonomy" id="1046627"/>
    <lineage>
        <taxon>Bacteria</taxon>
        <taxon>Pseudomonadati</taxon>
        <taxon>Bacteroidota</taxon>
        <taxon>Flavobacteriia</taxon>
        <taxon>Flavobacteriales</taxon>
        <taxon>Flavobacteriaceae</taxon>
        <taxon>Bizionia</taxon>
    </lineage>
</organism>
<accession>G2EAC7</accession>
<dbReference type="EMBL" id="AFXZ01000004">
    <property type="protein sequence ID" value="EGV44595.1"/>
    <property type="molecule type" value="Genomic_DNA"/>
</dbReference>
<dbReference type="STRING" id="1046627.BZARG_2819"/>
<dbReference type="OrthoDB" id="1415956at2"/>
<dbReference type="eggNOG" id="ENOG502ZAVQ">
    <property type="taxonomic scope" value="Bacteria"/>
</dbReference>
<dbReference type="RefSeq" id="WP_008635016.1">
    <property type="nucleotide sequence ID" value="NZ_AFXZ01000004.1"/>
</dbReference>